<dbReference type="EMBL" id="BRZM01000007">
    <property type="protein sequence ID" value="GLD49059.1"/>
    <property type="molecule type" value="Genomic_DNA"/>
</dbReference>
<name>A0AAD3M7T2_LATJO</name>
<reference evidence="2" key="1">
    <citation type="submission" date="2022-08" db="EMBL/GenBank/DDBJ databases">
        <title>Genome sequencing of akame (Lates japonicus).</title>
        <authorList>
            <person name="Hashiguchi Y."/>
            <person name="Takahashi H."/>
        </authorList>
    </citation>
    <scope>NUCLEOTIDE SEQUENCE</scope>
    <source>
        <strain evidence="2">Kochi</strain>
    </source>
</reference>
<protein>
    <submittedName>
        <fullName evidence="2">Synaptic vesicle membrane protein VAT-1 homolog</fullName>
    </submittedName>
</protein>
<feature type="region of interest" description="Disordered" evidence="1">
    <location>
        <begin position="125"/>
        <end position="144"/>
    </location>
</feature>
<evidence type="ECO:0000256" key="1">
    <source>
        <dbReference type="SAM" id="MobiDB-lite"/>
    </source>
</evidence>
<evidence type="ECO:0000313" key="2">
    <source>
        <dbReference type="EMBL" id="GLD49059.1"/>
    </source>
</evidence>
<comment type="caution">
    <text evidence="2">The sequence shown here is derived from an EMBL/GenBank/DDBJ whole genome shotgun (WGS) entry which is preliminary data.</text>
</comment>
<evidence type="ECO:0000313" key="3">
    <source>
        <dbReference type="Proteomes" id="UP001279410"/>
    </source>
</evidence>
<accession>A0AAD3M7T2</accession>
<keyword evidence="3" id="KW-1185">Reference proteome</keyword>
<dbReference type="Proteomes" id="UP001279410">
    <property type="component" value="Unassembled WGS sequence"/>
</dbReference>
<gene>
    <name evidence="2" type="ORF">AKAME5_000291100</name>
</gene>
<organism evidence="2 3">
    <name type="scientific">Lates japonicus</name>
    <name type="common">Japanese lates</name>
    <dbReference type="NCBI Taxonomy" id="270547"/>
    <lineage>
        <taxon>Eukaryota</taxon>
        <taxon>Metazoa</taxon>
        <taxon>Chordata</taxon>
        <taxon>Craniata</taxon>
        <taxon>Vertebrata</taxon>
        <taxon>Euteleostomi</taxon>
        <taxon>Actinopterygii</taxon>
        <taxon>Neopterygii</taxon>
        <taxon>Teleostei</taxon>
        <taxon>Neoteleostei</taxon>
        <taxon>Acanthomorphata</taxon>
        <taxon>Carangaria</taxon>
        <taxon>Carangaria incertae sedis</taxon>
        <taxon>Centropomidae</taxon>
        <taxon>Lates</taxon>
    </lineage>
</organism>
<proteinExistence type="predicted"/>
<dbReference type="AlphaFoldDB" id="A0AAD3M7T2"/>
<sequence>MSSVCCVIRGRPLRRFCCDANLGTSMPRLRGGYGHTHGCSRTCSLWLRTGYHSAYPHSAQIQVNKSVCYFHLGYLDRRDGAHHAGQGPPSWICTRVKGQAPHRLHWHLEQVGAAMRKMQERNNIGKRHPQTGTKTGRQMKNHPPTRCFLVSNASGVTEIEPRCLRLAPAPHLPGDICTTVLIMMFRQ</sequence>